<dbReference type="PATRIC" id="fig|1308866.3.peg.856"/>
<dbReference type="InterPro" id="IPR006059">
    <property type="entry name" value="SBP"/>
</dbReference>
<dbReference type="STRING" id="1308866.J416_04221"/>
<dbReference type="RefSeq" id="WP_003465305.1">
    <property type="nucleotide sequence ID" value="NZ_APML01000016.1"/>
</dbReference>
<protein>
    <submittedName>
        <fullName evidence="2">Sugar ABC transporter extracellular binding protein</fullName>
    </submittedName>
</protein>
<evidence type="ECO:0000256" key="1">
    <source>
        <dbReference type="SAM" id="SignalP"/>
    </source>
</evidence>
<dbReference type="AlphaFoldDB" id="N4WBR1"/>
<evidence type="ECO:0000313" key="3">
    <source>
        <dbReference type="Proteomes" id="UP000012283"/>
    </source>
</evidence>
<dbReference type="Proteomes" id="UP000012283">
    <property type="component" value="Unassembled WGS sequence"/>
</dbReference>
<name>N4WBR1_9BACI</name>
<dbReference type="EMBL" id="APML01000016">
    <property type="protein sequence ID" value="ENH97738.1"/>
    <property type="molecule type" value="Genomic_DNA"/>
</dbReference>
<dbReference type="OrthoDB" id="9798191at2"/>
<organism evidence="2 3">
    <name type="scientific">Gracilibacillus halophilus YIM-C55.5</name>
    <dbReference type="NCBI Taxonomy" id="1308866"/>
    <lineage>
        <taxon>Bacteria</taxon>
        <taxon>Bacillati</taxon>
        <taxon>Bacillota</taxon>
        <taxon>Bacilli</taxon>
        <taxon>Bacillales</taxon>
        <taxon>Bacillaceae</taxon>
        <taxon>Gracilibacillus</taxon>
    </lineage>
</organism>
<accession>N4WBR1</accession>
<keyword evidence="1" id="KW-0732">Signal</keyword>
<feature type="signal peptide" evidence="1">
    <location>
        <begin position="1"/>
        <end position="29"/>
    </location>
</feature>
<evidence type="ECO:0000313" key="2">
    <source>
        <dbReference type="EMBL" id="ENH97738.1"/>
    </source>
</evidence>
<dbReference type="Gene3D" id="3.40.190.10">
    <property type="entry name" value="Periplasmic binding protein-like II"/>
    <property type="match status" value="2"/>
</dbReference>
<feature type="chain" id="PRO_5039025587" evidence="1">
    <location>
        <begin position="30"/>
        <end position="445"/>
    </location>
</feature>
<dbReference type="Pfam" id="PF01547">
    <property type="entry name" value="SBP_bac_1"/>
    <property type="match status" value="1"/>
</dbReference>
<dbReference type="PROSITE" id="PS51257">
    <property type="entry name" value="PROKAR_LIPOPROTEIN"/>
    <property type="match status" value="1"/>
</dbReference>
<reference evidence="2 3" key="1">
    <citation type="submission" date="2013-03" db="EMBL/GenBank/DDBJ databases">
        <title>Draft genome sequence of Gracibacillus halophilus YIM-C55.5, a moderately halophilic and thermophilic organism from the Xiaochaidamu salt lake.</title>
        <authorList>
            <person name="Sugumar T."/>
            <person name="Polireddy D.R."/>
            <person name="Antony A."/>
            <person name="Madhava Y.R."/>
            <person name="Sivakumar N."/>
        </authorList>
    </citation>
    <scope>NUCLEOTIDE SEQUENCE [LARGE SCALE GENOMIC DNA]</scope>
    <source>
        <strain evidence="2 3">YIM-C55.5</strain>
    </source>
</reference>
<dbReference type="PANTHER" id="PTHR43649">
    <property type="entry name" value="ARABINOSE-BINDING PROTEIN-RELATED"/>
    <property type="match status" value="1"/>
</dbReference>
<gene>
    <name evidence="2" type="ORF">J416_04221</name>
</gene>
<dbReference type="eggNOG" id="COG1653">
    <property type="taxonomic scope" value="Bacteria"/>
</dbReference>
<dbReference type="PANTHER" id="PTHR43649:SF14">
    <property type="entry name" value="BLR3389 PROTEIN"/>
    <property type="match status" value="1"/>
</dbReference>
<sequence length="445" mass="48921">MQGKWQKVLMVFGVIVLVLLAACSGSSQNTSGDNANEENESGSNDEEKVIDFMHLWPEGSSKQHHKIVNDIIAEFESNNPGIKVDPEILGNEQYKEKLQVLSTSNELPDVGMAWPAGFLEPYVEGDMFAPLDDLLEGPLKDQFVAGTAEAYQVDGSTYSLPLELNITPIYYNKAIFDEHGVEKPETFEELQTAIQTLADEGVTPVTLGNKDRWTGSMWYMYLADRIAGPDALNEAINGTGSFSDDGLIKAAEEIQNLVDMGAFVNGFNGLGNDEAKGYFINEQAAMYLMATWDLPEWTTNEDNPKEFRDSVEYMKFPTVAGGNSDRNSFVGGPGVGLFVAENSEVKQEAKDFVSFFVQEWGKRSVTDAGVIPATKVNTEGMDLPQMYIDILNDLNEASNLTLYADVQMSPSTAEVHLNMIQALFGGEASPQEFAEEQDTAIAEEE</sequence>
<dbReference type="InterPro" id="IPR050490">
    <property type="entry name" value="Bact_solute-bd_prot1"/>
</dbReference>
<dbReference type="SUPFAM" id="SSF53850">
    <property type="entry name" value="Periplasmic binding protein-like II"/>
    <property type="match status" value="1"/>
</dbReference>
<comment type="caution">
    <text evidence="2">The sequence shown here is derived from an EMBL/GenBank/DDBJ whole genome shotgun (WGS) entry which is preliminary data.</text>
</comment>
<proteinExistence type="predicted"/>
<keyword evidence="3" id="KW-1185">Reference proteome</keyword>